<feature type="region of interest" description="Disordered" evidence="2">
    <location>
        <begin position="16"/>
        <end position="41"/>
    </location>
</feature>
<gene>
    <name evidence="4" type="ORF">ACHAXA_010576</name>
</gene>
<name>A0ABD3RZC8_9STRA</name>
<organism evidence="4 5">
    <name type="scientific">Cyclostephanos tholiformis</name>
    <dbReference type="NCBI Taxonomy" id="382380"/>
    <lineage>
        <taxon>Eukaryota</taxon>
        <taxon>Sar</taxon>
        <taxon>Stramenopiles</taxon>
        <taxon>Ochrophyta</taxon>
        <taxon>Bacillariophyta</taxon>
        <taxon>Coscinodiscophyceae</taxon>
        <taxon>Thalassiosirophycidae</taxon>
        <taxon>Stephanodiscales</taxon>
        <taxon>Stephanodiscaceae</taxon>
        <taxon>Cyclostephanos</taxon>
    </lineage>
</organism>
<protein>
    <recommendedName>
        <fullName evidence="3">Hemimethylated DNA-binding domain-containing protein</fullName>
    </recommendedName>
</protein>
<sequence length="806" mass="91947">MLRLVLNRRNLAINSHGKESAATMKPPFHARSSSAASVSNPPNRVSTTLYRQLLAWCRRYEDVPFSNALPPVTLRPPLVSPLALKRLMEFRSFIATTLDVDETTRLSTRWSHPAHYAMYDEDVVVTRDMITFPEISDANDLRAVIRSVYWLNNRTTVTTTGDADDDRDGEDVTKERISLAFDAVKSCNLLSSSDLDGRRSKREFSIMVRRRIGADEWNENDDLPVVRYHVGQVVKHVDKKWRGVIVGWTIKEDKYDGRHSSLTTKQYSLEGNGTSSTDRTDDERMKSRVQYTILVDSYDSNLLQISKTVVLESDEDLRPVDDPCLQRIHNNLIRQYFTKFEREYFVPNKMVAYVYPLDRYSKCNVGIADRERDAVESGDNRSSELTRSKLGIAEGMRFISRRLVSSLSESTGQQGALHDDILRLTSSLKSSAESIAFDFGTSPNSNGDVFGSLAKLYAFHVKIHSMLWARHANHQHKQNIEFTLGQVVKHKIYGFRGLVVAWDSKPKMDVSNWDGLSHIERPHEKPFYHIYPDVNDCIRAFGGTRSFRYVCQDNLELSPNNDPLDFEATLDPDEWKWDCDRGRYTPSIEMRFSYAEDLGVDTYMLEETYRCLRDTLKECMLGIRDGSIDGVFSIDDLFYQLKFGAENLEDATIVQDIISELWKESPNYDLRNKLDCGISDLMEGKHESALRRFSQIVQSDPMYGEAWNKKATVLYMMGQTEHSLKSAEEALKINGRNFQALAGIGLIEMEESHFEKAIQSFRECLSINPWMGSVSSRLAACLSKIDNGSSLGYEQTNLDVKVITSG</sequence>
<feature type="compositionally biased region" description="Low complexity" evidence="2">
    <location>
        <begin position="30"/>
        <end position="39"/>
    </location>
</feature>
<dbReference type="SMART" id="SM00992">
    <property type="entry name" value="YccV-like"/>
    <property type="match status" value="2"/>
</dbReference>
<evidence type="ECO:0000256" key="2">
    <source>
        <dbReference type="SAM" id="MobiDB-lite"/>
    </source>
</evidence>
<dbReference type="PANTHER" id="PTHR48439">
    <property type="entry name" value="HEMIMETHYLATED DNA-BINDING DOMAIN-CONTAINING PROTEIN"/>
    <property type="match status" value="1"/>
</dbReference>
<feature type="repeat" description="TPR" evidence="1">
    <location>
        <begin position="738"/>
        <end position="771"/>
    </location>
</feature>
<dbReference type="SMART" id="SM00028">
    <property type="entry name" value="TPR"/>
    <property type="match status" value="2"/>
</dbReference>
<dbReference type="Pfam" id="PF13181">
    <property type="entry name" value="TPR_8"/>
    <property type="match status" value="1"/>
</dbReference>
<dbReference type="AlphaFoldDB" id="A0ABD3RZC8"/>
<dbReference type="Proteomes" id="UP001530377">
    <property type="component" value="Unassembled WGS sequence"/>
</dbReference>
<reference evidence="4 5" key="1">
    <citation type="submission" date="2024-10" db="EMBL/GenBank/DDBJ databases">
        <title>Updated reference genomes for cyclostephanoid diatoms.</title>
        <authorList>
            <person name="Roberts W.R."/>
            <person name="Alverson A.J."/>
        </authorList>
    </citation>
    <scope>NUCLEOTIDE SEQUENCE [LARGE SCALE GENOMIC DNA]</scope>
    <source>
        <strain evidence="4 5">AJA228-03</strain>
    </source>
</reference>
<feature type="domain" description="Hemimethylated DNA-binding" evidence="3">
    <location>
        <begin position="479"/>
        <end position="587"/>
    </location>
</feature>
<dbReference type="Gene3D" id="2.30.30.390">
    <property type="entry name" value="Hemimethylated DNA-binding domain"/>
    <property type="match status" value="2"/>
</dbReference>
<accession>A0ABD3RZC8</accession>
<dbReference type="Gene3D" id="1.25.40.10">
    <property type="entry name" value="Tetratricopeptide repeat domain"/>
    <property type="match status" value="1"/>
</dbReference>
<evidence type="ECO:0000313" key="4">
    <source>
        <dbReference type="EMBL" id="KAL3817557.1"/>
    </source>
</evidence>
<feature type="domain" description="Hemimethylated DNA-binding" evidence="3">
    <location>
        <begin position="225"/>
        <end position="348"/>
    </location>
</feature>
<proteinExistence type="predicted"/>
<dbReference type="NCBIfam" id="TIGR02097">
    <property type="entry name" value="yccV"/>
    <property type="match status" value="1"/>
</dbReference>
<keyword evidence="1" id="KW-0802">TPR repeat</keyword>
<dbReference type="SUPFAM" id="SSF141255">
    <property type="entry name" value="YccV-like"/>
    <property type="match status" value="1"/>
</dbReference>
<dbReference type="InterPro" id="IPR011722">
    <property type="entry name" value="Hemimethylated_DNA-bd_dom"/>
</dbReference>
<dbReference type="InterPro" id="IPR053189">
    <property type="entry name" value="Clp_protease_adapter_ClpF"/>
</dbReference>
<keyword evidence="5" id="KW-1185">Reference proteome</keyword>
<evidence type="ECO:0000313" key="5">
    <source>
        <dbReference type="Proteomes" id="UP001530377"/>
    </source>
</evidence>
<dbReference type="InterPro" id="IPR011990">
    <property type="entry name" value="TPR-like_helical_dom_sf"/>
</dbReference>
<dbReference type="Pfam" id="PF08755">
    <property type="entry name" value="YccV-like"/>
    <property type="match status" value="2"/>
</dbReference>
<evidence type="ECO:0000256" key="1">
    <source>
        <dbReference type="PROSITE-ProRule" id="PRU00339"/>
    </source>
</evidence>
<dbReference type="EMBL" id="JALLPB020000100">
    <property type="protein sequence ID" value="KAL3817557.1"/>
    <property type="molecule type" value="Genomic_DNA"/>
</dbReference>
<evidence type="ECO:0000259" key="3">
    <source>
        <dbReference type="SMART" id="SM00992"/>
    </source>
</evidence>
<dbReference type="InterPro" id="IPR036623">
    <property type="entry name" value="Hemimethylated_DNA-bd_sf"/>
</dbReference>
<dbReference type="PROSITE" id="PS50005">
    <property type="entry name" value="TPR"/>
    <property type="match status" value="1"/>
</dbReference>
<dbReference type="PANTHER" id="PTHR48439:SF1">
    <property type="entry name" value="HEMIMETHYLATED DNA-BINDING DOMAIN-CONTAINING PROTEIN"/>
    <property type="match status" value="1"/>
</dbReference>
<dbReference type="InterPro" id="IPR019734">
    <property type="entry name" value="TPR_rpt"/>
</dbReference>
<dbReference type="SUPFAM" id="SSF48452">
    <property type="entry name" value="TPR-like"/>
    <property type="match status" value="1"/>
</dbReference>
<comment type="caution">
    <text evidence="4">The sequence shown here is derived from an EMBL/GenBank/DDBJ whole genome shotgun (WGS) entry which is preliminary data.</text>
</comment>